<dbReference type="Gene3D" id="3.50.50.60">
    <property type="entry name" value="FAD/NAD(P)-binding domain"/>
    <property type="match status" value="3"/>
</dbReference>
<dbReference type="SUPFAM" id="SSF51905">
    <property type="entry name" value="FAD/NAD(P)-binding domain"/>
    <property type="match status" value="1"/>
</dbReference>
<keyword evidence="4" id="KW-0285">Flavoprotein</keyword>
<dbReference type="GO" id="GO:0008203">
    <property type="term" value="P:cholesterol metabolic process"/>
    <property type="evidence" value="ECO:0007669"/>
    <property type="project" value="UniProtKB-KW"/>
</dbReference>
<evidence type="ECO:0000256" key="15">
    <source>
        <dbReference type="ARBA" id="ARBA00049778"/>
    </source>
</evidence>
<evidence type="ECO:0000256" key="4">
    <source>
        <dbReference type="ARBA" id="ARBA00022630"/>
    </source>
</evidence>
<evidence type="ECO:0000256" key="8">
    <source>
        <dbReference type="ARBA" id="ARBA00023166"/>
    </source>
</evidence>
<accession>A0A0H4WYQ8</accession>
<evidence type="ECO:0000256" key="2">
    <source>
        <dbReference type="ARBA" id="ARBA00010790"/>
    </source>
</evidence>
<comment type="pathway">
    <text evidence="12">Steroid metabolism; cholesterol degradation.</text>
</comment>
<comment type="cofactor">
    <cofactor evidence="1">
        <name>FAD</name>
        <dbReference type="ChEBI" id="CHEBI:57692"/>
    </cofactor>
</comment>
<keyword evidence="19" id="KW-1185">Reference proteome</keyword>
<dbReference type="eggNOG" id="COG2303">
    <property type="taxonomic scope" value="Bacteria"/>
</dbReference>
<evidence type="ECO:0000256" key="14">
    <source>
        <dbReference type="ARBA" id="ARBA00049744"/>
    </source>
</evidence>
<keyword evidence="8" id="KW-1207">Sterol metabolism</keyword>
<dbReference type="PANTHER" id="PTHR47470:SF1">
    <property type="entry name" value="FAD-DEPENDENT OXIDOREDUCTASE 2 FAD BINDING DOMAIN-CONTAINING PROTEIN"/>
    <property type="match status" value="1"/>
</dbReference>
<dbReference type="EMBL" id="CP012109">
    <property type="protein sequence ID" value="AKQ68566.1"/>
    <property type="molecule type" value="Genomic_DNA"/>
</dbReference>
<comment type="similarity">
    <text evidence="2">Belongs to the GMC oxidoreductase family.</text>
</comment>
<evidence type="ECO:0000259" key="17">
    <source>
        <dbReference type="Pfam" id="PF05199"/>
    </source>
</evidence>
<evidence type="ECO:0000313" key="19">
    <source>
        <dbReference type="Proteomes" id="UP000009026"/>
    </source>
</evidence>
<organism evidence="18 19">
    <name type="scientific">Pseudomyxococcus hansupus</name>
    <dbReference type="NCBI Taxonomy" id="1297742"/>
    <lineage>
        <taxon>Bacteria</taxon>
        <taxon>Pseudomonadati</taxon>
        <taxon>Myxococcota</taxon>
        <taxon>Myxococcia</taxon>
        <taxon>Myxococcales</taxon>
        <taxon>Cystobacterineae</taxon>
        <taxon>Myxococcaceae</taxon>
        <taxon>Pseudomyxococcus</taxon>
    </lineage>
</organism>
<dbReference type="EC" id="5.3.3.1" evidence="11"/>
<feature type="domain" description="Glucose-methanol-choline oxidoreductase C-terminal" evidence="17">
    <location>
        <begin position="487"/>
        <end position="548"/>
    </location>
</feature>
<evidence type="ECO:0000256" key="11">
    <source>
        <dbReference type="ARBA" id="ARBA00038856"/>
    </source>
</evidence>
<dbReference type="PATRIC" id="fig|1297742.4.peg.5570"/>
<dbReference type="Pfam" id="PF05199">
    <property type="entry name" value="GMC_oxred_C"/>
    <property type="match status" value="1"/>
</dbReference>
<evidence type="ECO:0000256" key="13">
    <source>
        <dbReference type="ARBA" id="ARBA00049723"/>
    </source>
</evidence>
<dbReference type="Proteomes" id="UP000009026">
    <property type="component" value="Chromosome"/>
</dbReference>
<name>A0A0H4WYQ8_9BACT</name>
<evidence type="ECO:0000256" key="6">
    <source>
        <dbReference type="ARBA" id="ARBA00023002"/>
    </source>
</evidence>
<evidence type="ECO:0000256" key="10">
    <source>
        <dbReference type="ARBA" id="ARBA00023235"/>
    </source>
</evidence>
<evidence type="ECO:0000256" key="1">
    <source>
        <dbReference type="ARBA" id="ARBA00001974"/>
    </source>
</evidence>
<sequence length="781" mass="84327">MRRLSSPWSELASHYAVVVVGSGYGGAISASRLARAGQQVCVLERGRELLPGDYPRTDTEFMSEFQVHFDPEAAASVGSPTALFELHRGGDVSVVTGCGLGGTSLINANVAMRPDPRVFLDARWPEAFRADVDGLLEDGFAWAEHMLRPLPYPASGPPLATLDALARSAEKLGGTLRRPPLTVTFEEGVNAAGVRQSACTLCGDCMTGCNFGAKNSVLMNYLPDAHRHGAKLFTEVGVRYLARDGARWRVYYRPMNAGRERFDAPDLWVTADRIILAAGTMGTAEILLRSKALGLSLSSRLGQRFSNNGDVMAFGYNTDVPVHGVGLGGPPTAGQPPVGPTISGIIDDRATLRQEDGMIIENGAIPAALARPVTALLAAASAVAGEDTDRGVLDRVEELARMADSAVRGPYHGAMRNTQTFLVMSHDDGAGELRLSGDRVRVYWPGAGQQAVFTRVDERLRRATEALGGTFVRNPLWNKLTGHELLCTHPLGGCAMGDRAEEGVVDHEGRVFAGPEGAEVHEGLYVSDGSVIPRPLGINPLLTISAVAERTVALMAKRQGWIVDYAPVPEAPAPRPVQPLAVQFTETMYGYIAETADEDFLQAGDPARRDTSPLRFIVTVASRDLEETLSHPLHPMQLSGCVVAPVLSSRPLTVERGVLHLMTHDGARPGGRRMRYQLPLVSESGERFFIDGYKDVHDDDGPDLWVDTTRLLVSVFRGEDDSGACIARGYLRLNAKDFAVQLSTLRVLHAQGTLQRLAALARFGRFFFGALFETYVRSKAA</sequence>
<evidence type="ECO:0000256" key="5">
    <source>
        <dbReference type="ARBA" id="ARBA00022827"/>
    </source>
</evidence>
<dbReference type="PANTHER" id="PTHR47470">
    <property type="entry name" value="CHOLESTEROL OXIDASE"/>
    <property type="match status" value="1"/>
</dbReference>
<evidence type="ECO:0000259" key="16">
    <source>
        <dbReference type="Pfam" id="PF00732"/>
    </source>
</evidence>
<dbReference type="Pfam" id="PF00732">
    <property type="entry name" value="GMC_oxred_N"/>
    <property type="match status" value="1"/>
</dbReference>
<keyword evidence="9" id="KW-0753">Steroid metabolism</keyword>
<dbReference type="STRING" id="1297742.A176_005478"/>
<protein>
    <recommendedName>
        <fullName evidence="14">Cholesterol oxidase</fullName>
        <ecNumber evidence="13">1.1.3.6</ecNumber>
        <ecNumber evidence="11">5.3.3.1</ecNumber>
    </recommendedName>
    <alternativeName>
        <fullName evidence="15">Cholesterol isomerase</fullName>
    </alternativeName>
</protein>
<dbReference type="InterPro" id="IPR007867">
    <property type="entry name" value="GMC_OxRtase_C"/>
</dbReference>
<keyword evidence="3" id="KW-0153">Cholesterol metabolism</keyword>
<gene>
    <name evidence="18" type="ORF">A176_005478</name>
</gene>
<dbReference type="GO" id="GO:0016995">
    <property type="term" value="F:cholesterol oxidase activity"/>
    <property type="evidence" value="ECO:0007669"/>
    <property type="project" value="UniProtKB-EC"/>
</dbReference>
<dbReference type="GO" id="GO:0004769">
    <property type="term" value="F:steroid Delta-isomerase activity"/>
    <property type="evidence" value="ECO:0007669"/>
    <property type="project" value="UniProtKB-EC"/>
</dbReference>
<dbReference type="AlphaFoldDB" id="A0A0H4WYQ8"/>
<dbReference type="InterPro" id="IPR036188">
    <property type="entry name" value="FAD/NAD-bd_sf"/>
</dbReference>
<dbReference type="EC" id="1.1.3.6" evidence="13"/>
<proteinExistence type="inferred from homology"/>
<feature type="domain" description="Glucose-methanol-choline oxidoreductase N-terminal" evidence="16">
    <location>
        <begin position="90"/>
        <end position="292"/>
    </location>
</feature>
<dbReference type="KEGG" id="mym:A176_005478"/>
<dbReference type="GO" id="GO:0050660">
    <property type="term" value="F:flavin adenine dinucleotide binding"/>
    <property type="evidence" value="ECO:0007669"/>
    <property type="project" value="InterPro"/>
</dbReference>
<evidence type="ECO:0000256" key="7">
    <source>
        <dbReference type="ARBA" id="ARBA00023098"/>
    </source>
</evidence>
<evidence type="ECO:0000256" key="3">
    <source>
        <dbReference type="ARBA" id="ARBA00022548"/>
    </source>
</evidence>
<keyword evidence="10" id="KW-0413">Isomerase</keyword>
<dbReference type="InterPro" id="IPR000172">
    <property type="entry name" value="GMC_OxRdtase_N"/>
</dbReference>
<dbReference type="RefSeq" id="WP_002638329.1">
    <property type="nucleotide sequence ID" value="NZ_CP012109.1"/>
</dbReference>
<evidence type="ECO:0000256" key="9">
    <source>
        <dbReference type="ARBA" id="ARBA00023221"/>
    </source>
</evidence>
<keyword evidence="5" id="KW-0274">FAD</keyword>
<keyword evidence="7" id="KW-0443">Lipid metabolism</keyword>
<keyword evidence="6" id="KW-0560">Oxidoreductase</keyword>
<dbReference type="InterPro" id="IPR052542">
    <property type="entry name" value="Cholesterol_Oxidase"/>
</dbReference>
<evidence type="ECO:0000313" key="18">
    <source>
        <dbReference type="EMBL" id="AKQ68566.1"/>
    </source>
</evidence>
<evidence type="ECO:0000256" key="12">
    <source>
        <dbReference type="ARBA" id="ARBA00049645"/>
    </source>
</evidence>
<reference evidence="18 19" key="1">
    <citation type="journal article" date="2016" name="PLoS ONE">
        <title>Complete Genome Sequence and Comparative Genomics of a Novel Myxobacterium Myxococcus hansupus.</title>
        <authorList>
            <person name="Sharma G."/>
            <person name="Narwani T."/>
            <person name="Subramanian S."/>
        </authorList>
    </citation>
    <scope>NUCLEOTIDE SEQUENCE [LARGE SCALE GENOMIC DNA]</scope>
    <source>
        <strain evidence="19">mixupus</strain>
    </source>
</reference>